<proteinExistence type="predicted"/>
<dbReference type="InterPro" id="IPR003607">
    <property type="entry name" value="HD/PDEase_dom"/>
</dbReference>
<protein>
    <submittedName>
        <fullName evidence="2">HDIG domain-containing protein</fullName>
    </submittedName>
</protein>
<dbReference type="Proteomes" id="UP000187485">
    <property type="component" value="Unassembled WGS sequence"/>
</dbReference>
<gene>
    <name evidence="2" type="ORF">cpu_18240</name>
</gene>
<evidence type="ECO:0000313" key="2">
    <source>
        <dbReference type="EMBL" id="GAV23314.1"/>
    </source>
</evidence>
<dbReference type="Gene3D" id="1.10.3210.10">
    <property type="entry name" value="Hypothetical protein af1432"/>
    <property type="match status" value="1"/>
</dbReference>
<organism evidence="2 3">
    <name type="scientific">Carboxydothermus pertinax</name>
    <dbReference type="NCBI Taxonomy" id="870242"/>
    <lineage>
        <taxon>Bacteria</taxon>
        <taxon>Bacillati</taxon>
        <taxon>Bacillota</taxon>
        <taxon>Clostridia</taxon>
        <taxon>Thermoanaerobacterales</taxon>
        <taxon>Thermoanaerobacteraceae</taxon>
        <taxon>Carboxydothermus</taxon>
    </lineage>
</organism>
<comment type="caution">
    <text evidence="2">The sequence shown here is derived from an EMBL/GenBank/DDBJ whole genome shotgun (WGS) entry which is preliminary data.</text>
</comment>
<dbReference type="CDD" id="cd00077">
    <property type="entry name" value="HDc"/>
    <property type="match status" value="1"/>
</dbReference>
<dbReference type="PROSITE" id="PS51832">
    <property type="entry name" value="HD_GYP"/>
    <property type="match status" value="1"/>
</dbReference>
<dbReference type="SMART" id="SM00471">
    <property type="entry name" value="HDc"/>
    <property type="match status" value="1"/>
</dbReference>
<dbReference type="NCBIfam" id="TIGR00277">
    <property type="entry name" value="HDIG"/>
    <property type="match status" value="1"/>
</dbReference>
<name>A0A1L8CWS6_9THEO</name>
<dbReference type="AlphaFoldDB" id="A0A1L8CWS6"/>
<reference evidence="3" key="1">
    <citation type="submission" date="2016-12" db="EMBL/GenBank/DDBJ databases">
        <title>Draft Genome Sequences od Carboxydothermus pertinax and islandicus, Hydrogenogenic Carboxydotrophic Bacteria.</title>
        <authorList>
            <person name="Fukuyama Y."/>
            <person name="Ohmae K."/>
            <person name="Yoneda Y."/>
            <person name="Yoshida T."/>
            <person name="Sako Y."/>
        </authorList>
    </citation>
    <scope>NUCLEOTIDE SEQUENCE [LARGE SCALE GENOMIC DNA]</scope>
    <source>
        <strain evidence="3">Ug1</strain>
    </source>
</reference>
<evidence type="ECO:0000313" key="3">
    <source>
        <dbReference type="Proteomes" id="UP000187485"/>
    </source>
</evidence>
<dbReference type="STRING" id="870242.cpu_18240"/>
<dbReference type="InterPro" id="IPR006675">
    <property type="entry name" value="HDIG_dom"/>
</dbReference>
<dbReference type="PANTHER" id="PTHR43155">
    <property type="entry name" value="CYCLIC DI-GMP PHOSPHODIESTERASE PA4108-RELATED"/>
    <property type="match status" value="1"/>
</dbReference>
<sequence length="510" mass="59064">MGENMEKEILYQLAIPVFSKILQDERFKEEVLSSFQQKLLLLTQKYAVNFDDALQDLQIFFAGIRQQKSLKVLQEIIRNHFQKKANVFLFLLELDLFSETLIELIFTYYSREEDKKLLPAVFYLKRLVEELIFEPAEKEPKEIITADLLTFSQKEIEFSLREIYHWLQPRFVALVAPDSLGVFKVVAGVGEKIEEFKKISLRKAPYSFAGRLPIPTCYREERVRILPCKDPNILGPFVEIWDRCGIESAVLYPVLFTSYKIGVLVITFSTPLKFPEDLVYRTARFAENLARKVIALYKKNQETEFYCLLKSAQEKSLKVVVSLLEKKDPYTAYHSQLVTRYAVYLGEKLGIDREGIDYLRSGGIFHDVGKVGIRDMILLKPGSLTGEEWLVMRLHPEYGYQIVKEMDVAMEVREIVRYHHERYDGKGYPHGLKGEEIPFLARICSVADSLEAITSDRIYRKGRDFAFALEEIRRNSKTQFDPEVAAVLKSGVEKELAEIKEQTLKEIGAT</sequence>
<dbReference type="Pfam" id="PF13487">
    <property type="entry name" value="HD_5"/>
    <property type="match status" value="1"/>
</dbReference>
<evidence type="ECO:0000259" key="1">
    <source>
        <dbReference type="PROSITE" id="PS51832"/>
    </source>
</evidence>
<dbReference type="PANTHER" id="PTHR43155:SF2">
    <property type="entry name" value="CYCLIC DI-GMP PHOSPHODIESTERASE PA4108"/>
    <property type="match status" value="1"/>
</dbReference>
<accession>A0A1L8CWS6</accession>
<dbReference type="EMBL" id="BDJK01000041">
    <property type="protein sequence ID" value="GAV23314.1"/>
    <property type="molecule type" value="Genomic_DNA"/>
</dbReference>
<keyword evidence="3" id="KW-1185">Reference proteome</keyword>
<feature type="domain" description="HD-GYP" evidence="1">
    <location>
        <begin position="309"/>
        <end position="504"/>
    </location>
</feature>
<dbReference type="SUPFAM" id="SSF109604">
    <property type="entry name" value="HD-domain/PDEase-like"/>
    <property type="match status" value="1"/>
</dbReference>
<dbReference type="InterPro" id="IPR037522">
    <property type="entry name" value="HD_GYP_dom"/>
</dbReference>